<dbReference type="GO" id="GO:0003677">
    <property type="term" value="F:DNA binding"/>
    <property type="evidence" value="ECO:0007669"/>
    <property type="project" value="InterPro"/>
</dbReference>
<sequence length="122" mass="14359">MAKPDYNPAVDGRPFPGEVVWTWVAYDQDSREGKDRPVLVLAVEGARVTALELRSRREHRPQRARQVWLELGVGDWDRNERESEVRVDRTLTVSIYDVRRVGAELDQRRFDEVVRARRRFQA</sequence>
<dbReference type="Pfam" id="PF02452">
    <property type="entry name" value="PemK_toxin"/>
    <property type="match status" value="1"/>
</dbReference>
<reference evidence="1 2" key="1">
    <citation type="submission" date="2018-11" db="EMBL/GenBank/DDBJ databases">
        <authorList>
            <person name="Li F."/>
        </authorList>
    </citation>
    <scope>NUCLEOTIDE SEQUENCE [LARGE SCALE GENOMIC DNA]</scope>
    <source>
        <strain evidence="1 2">KIS18-7</strain>
    </source>
</reference>
<dbReference type="SUPFAM" id="SSF50118">
    <property type="entry name" value="Cell growth inhibitor/plasmid maintenance toxic component"/>
    <property type="match status" value="1"/>
</dbReference>
<dbReference type="OrthoDB" id="5184628at2"/>
<dbReference type="Proteomes" id="UP000277094">
    <property type="component" value="Unassembled WGS sequence"/>
</dbReference>
<name>A0A3N0DU08_9ACTN</name>
<proteinExistence type="predicted"/>
<evidence type="ECO:0000313" key="2">
    <source>
        <dbReference type="Proteomes" id="UP000277094"/>
    </source>
</evidence>
<keyword evidence="2" id="KW-1185">Reference proteome</keyword>
<comment type="caution">
    <text evidence="1">The sequence shown here is derived from an EMBL/GenBank/DDBJ whole genome shotgun (WGS) entry which is preliminary data.</text>
</comment>
<gene>
    <name evidence="1" type="ORF">EFL95_08770</name>
</gene>
<organism evidence="1 2">
    <name type="scientific">Nocardioides marmorisolisilvae</name>
    <dbReference type="NCBI Taxonomy" id="1542737"/>
    <lineage>
        <taxon>Bacteria</taxon>
        <taxon>Bacillati</taxon>
        <taxon>Actinomycetota</taxon>
        <taxon>Actinomycetes</taxon>
        <taxon>Propionibacteriales</taxon>
        <taxon>Nocardioidaceae</taxon>
        <taxon>Nocardioides</taxon>
    </lineage>
</organism>
<protein>
    <submittedName>
        <fullName evidence="1">Type II toxin-antitoxin system PemK/MazF family toxin</fullName>
    </submittedName>
</protein>
<evidence type="ECO:0000313" key="1">
    <source>
        <dbReference type="EMBL" id="RNL79117.1"/>
    </source>
</evidence>
<dbReference type="EMBL" id="RJSG01000002">
    <property type="protein sequence ID" value="RNL79117.1"/>
    <property type="molecule type" value="Genomic_DNA"/>
</dbReference>
<dbReference type="AlphaFoldDB" id="A0A3N0DU08"/>
<accession>A0A3N0DU08</accession>
<dbReference type="InterPro" id="IPR003477">
    <property type="entry name" value="PemK-like"/>
</dbReference>
<dbReference type="RefSeq" id="WP_123233619.1">
    <property type="nucleotide sequence ID" value="NZ_RJSG01000002.1"/>
</dbReference>